<dbReference type="GO" id="GO:0046872">
    <property type="term" value="F:metal ion binding"/>
    <property type="evidence" value="ECO:0007669"/>
    <property type="project" value="UniProtKB-KW"/>
</dbReference>
<accession>A0A9D3YZV1</accession>
<organism evidence="8 9">
    <name type="scientific">Dreissena polymorpha</name>
    <name type="common">Zebra mussel</name>
    <name type="synonym">Mytilus polymorpha</name>
    <dbReference type="NCBI Taxonomy" id="45954"/>
    <lineage>
        <taxon>Eukaryota</taxon>
        <taxon>Metazoa</taxon>
        <taxon>Spiralia</taxon>
        <taxon>Lophotrochozoa</taxon>
        <taxon>Mollusca</taxon>
        <taxon>Bivalvia</taxon>
        <taxon>Autobranchia</taxon>
        <taxon>Heteroconchia</taxon>
        <taxon>Euheterodonta</taxon>
        <taxon>Imparidentia</taxon>
        <taxon>Neoheterodontei</taxon>
        <taxon>Myida</taxon>
        <taxon>Dreissenoidea</taxon>
        <taxon>Dreissenidae</taxon>
        <taxon>Dreissena</taxon>
    </lineage>
</organism>
<evidence type="ECO:0000256" key="3">
    <source>
        <dbReference type="ARBA" id="ARBA00022679"/>
    </source>
</evidence>
<evidence type="ECO:0000313" key="9">
    <source>
        <dbReference type="Proteomes" id="UP000828390"/>
    </source>
</evidence>
<keyword evidence="5" id="KW-0479">Metal-binding</keyword>
<proteinExistence type="inferred from homology"/>
<dbReference type="InterPro" id="IPR024810">
    <property type="entry name" value="MAB21L/cGLR"/>
</dbReference>
<keyword evidence="3" id="KW-0808">Transferase</keyword>
<feature type="domain" description="Mab-21-like HhH/H2TH-like" evidence="7">
    <location>
        <begin position="240"/>
        <end position="319"/>
    </location>
</feature>
<protein>
    <recommendedName>
        <fullName evidence="7">Mab-21-like HhH/H2TH-like domain-containing protein</fullName>
    </recommendedName>
</protein>
<keyword evidence="6" id="KW-0460">Magnesium</keyword>
<reference evidence="8" key="1">
    <citation type="journal article" date="2019" name="bioRxiv">
        <title>The Genome of the Zebra Mussel, Dreissena polymorpha: A Resource for Invasive Species Research.</title>
        <authorList>
            <person name="McCartney M.A."/>
            <person name="Auch B."/>
            <person name="Kono T."/>
            <person name="Mallez S."/>
            <person name="Zhang Y."/>
            <person name="Obille A."/>
            <person name="Becker A."/>
            <person name="Abrahante J.E."/>
            <person name="Garbe J."/>
            <person name="Badalamenti J.P."/>
            <person name="Herman A."/>
            <person name="Mangelson H."/>
            <person name="Liachko I."/>
            <person name="Sullivan S."/>
            <person name="Sone E.D."/>
            <person name="Koren S."/>
            <person name="Silverstein K.A.T."/>
            <person name="Beckman K.B."/>
            <person name="Gohl D.M."/>
        </authorList>
    </citation>
    <scope>NUCLEOTIDE SEQUENCE</scope>
    <source>
        <strain evidence="8">Duluth1</strain>
        <tissue evidence="8">Whole animal</tissue>
    </source>
</reference>
<comment type="similarity">
    <text evidence="2">Belongs to the mab-21 family.</text>
</comment>
<dbReference type="Gene3D" id="1.10.1410.40">
    <property type="match status" value="1"/>
</dbReference>
<dbReference type="Proteomes" id="UP000828390">
    <property type="component" value="Unassembled WGS sequence"/>
</dbReference>
<comment type="caution">
    <text evidence="8">The sequence shown here is derived from an EMBL/GenBank/DDBJ whole genome shotgun (WGS) entry which is preliminary data.</text>
</comment>
<dbReference type="PANTHER" id="PTHR10656:SF42">
    <property type="entry name" value="CYCLIC GMP-AMP SYNTHASE-LIKE PROTEIN-RELATED"/>
    <property type="match status" value="1"/>
</dbReference>
<reference evidence="8" key="2">
    <citation type="submission" date="2020-11" db="EMBL/GenBank/DDBJ databases">
        <authorList>
            <person name="McCartney M.A."/>
            <person name="Auch B."/>
            <person name="Kono T."/>
            <person name="Mallez S."/>
            <person name="Becker A."/>
            <person name="Gohl D.M."/>
            <person name="Silverstein K.A.T."/>
            <person name="Koren S."/>
            <person name="Bechman K.B."/>
            <person name="Herman A."/>
            <person name="Abrahante J.E."/>
            <person name="Garbe J."/>
        </authorList>
    </citation>
    <scope>NUCLEOTIDE SEQUENCE</scope>
    <source>
        <strain evidence="8">Duluth1</strain>
        <tissue evidence="8">Whole animal</tissue>
    </source>
</reference>
<dbReference type="InterPro" id="IPR046906">
    <property type="entry name" value="Mab-21_HhH/H2TH-like"/>
</dbReference>
<dbReference type="Pfam" id="PF20266">
    <property type="entry name" value="Mab-21_C"/>
    <property type="match status" value="1"/>
</dbReference>
<dbReference type="PANTHER" id="PTHR10656">
    <property type="entry name" value="CELL FATE DETERMINING PROTEIN MAB21-RELATED"/>
    <property type="match status" value="1"/>
</dbReference>
<dbReference type="GO" id="GO:0016779">
    <property type="term" value="F:nucleotidyltransferase activity"/>
    <property type="evidence" value="ECO:0007669"/>
    <property type="project" value="UniProtKB-KW"/>
</dbReference>
<keyword evidence="9" id="KW-1185">Reference proteome</keyword>
<evidence type="ECO:0000256" key="4">
    <source>
        <dbReference type="ARBA" id="ARBA00022695"/>
    </source>
</evidence>
<evidence type="ECO:0000256" key="5">
    <source>
        <dbReference type="ARBA" id="ARBA00022723"/>
    </source>
</evidence>
<evidence type="ECO:0000313" key="8">
    <source>
        <dbReference type="EMBL" id="KAH3708341.1"/>
    </source>
</evidence>
<dbReference type="EMBL" id="JAIWYP010000014">
    <property type="protein sequence ID" value="KAH3708341.1"/>
    <property type="molecule type" value="Genomic_DNA"/>
</dbReference>
<keyword evidence="4" id="KW-0548">Nucleotidyltransferase</keyword>
<comment type="cofactor">
    <cofactor evidence="1">
        <name>Mg(2+)</name>
        <dbReference type="ChEBI" id="CHEBI:18420"/>
    </cofactor>
</comment>
<gene>
    <name evidence="8" type="ORF">DPMN_067789</name>
</gene>
<name>A0A9D3YZV1_DREPO</name>
<evidence type="ECO:0000259" key="7">
    <source>
        <dbReference type="Pfam" id="PF20266"/>
    </source>
</evidence>
<evidence type="ECO:0000256" key="2">
    <source>
        <dbReference type="ARBA" id="ARBA00008307"/>
    </source>
</evidence>
<dbReference type="SMART" id="SM01265">
    <property type="entry name" value="Mab-21"/>
    <property type="match status" value="1"/>
</dbReference>
<evidence type="ECO:0000256" key="6">
    <source>
        <dbReference type="ARBA" id="ARBA00022842"/>
    </source>
</evidence>
<dbReference type="AlphaFoldDB" id="A0A9D3YZV1"/>
<evidence type="ECO:0000256" key="1">
    <source>
        <dbReference type="ARBA" id="ARBA00001946"/>
    </source>
</evidence>
<sequence>MTWLGYGPEILQARRDAYKEHASLTTKIINSSGMITFIITGSKAEGLTFYLESDRDNMVILNCFICLEDGVNANTILRQVTVLRSCSRMSYPGHCRLLLERRGSINFSIFNDALCDDGYGRALLSSDLHINGLSNFPLGKNTVRRDRVGPSTPNTVYGRLHHDLVHAFRYNCPNILSKWAARPRSWPPPEVVQQVVSLGGFLTPVGFKGSKYPHVEWRVCFNAGEIELVNNLNETQIKLYVLLKMVKDDVLHPRKKEVSSYTLKNIVLWIAENNPQSLFDERSMLHWFQEGLNALRVALFTRELPYYMIPEINLLAACGLEEEQQRTWISTITEMINEGPRVILRLPKIRQVLIAHPEPFRWYSRRRMELEIMELIINNYLRIDENGALDLSDSDENVQALIRRQMKIMMEVFYRMISEGSRVNCLNDVFDRMLM</sequence>